<comment type="caution">
    <text evidence="1">The sequence shown here is derived from an EMBL/GenBank/DDBJ whole genome shotgun (WGS) entry which is preliminary data.</text>
</comment>
<protein>
    <submittedName>
        <fullName evidence="1">Uncharacterized protein</fullName>
    </submittedName>
</protein>
<keyword evidence="2" id="KW-1185">Reference proteome</keyword>
<dbReference type="EMBL" id="JAIWYP010000006">
    <property type="protein sequence ID" value="KAH3814009.1"/>
    <property type="molecule type" value="Genomic_DNA"/>
</dbReference>
<proteinExistence type="predicted"/>
<dbReference type="AlphaFoldDB" id="A0A9D4JKU1"/>
<gene>
    <name evidence="1" type="ORF">DPMN_142485</name>
</gene>
<name>A0A9D4JKU1_DREPO</name>
<accession>A0A9D4JKU1</accession>
<organism evidence="1 2">
    <name type="scientific">Dreissena polymorpha</name>
    <name type="common">Zebra mussel</name>
    <name type="synonym">Mytilus polymorpha</name>
    <dbReference type="NCBI Taxonomy" id="45954"/>
    <lineage>
        <taxon>Eukaryota</taxon>
        <taxon>Metazoa</taxon>
        <taxon>Spiralia</taxon>
        <taxon>Lophotrochozoa</taxon>
        <taxon>Mollusca</taxon>
        <taxon>Bivalvia</taxon>
        <taxon>Autobranchia</taxon>
        <taxon>Heteroconchia</taxon>
        <taxon>Euheterodonta</taxon>
        <taxon>Imparidentia</taxon>
        <taxon>Neoheterodontei</taxon>
        <taxon>Myida</taxon>
        <taxon>Dreissenoidea</taxon>
        <taxon>Dreissenidae</taxon>
        <taxon>Dreissena</taxon>
    </lineage>
</organism>
<sequence length="80" mass="8761">MDKDTPSGYTDDVNITEESLSYVAGDRTTSTLTIIPSQEQHGAIIYYKVSNGYGSIISERKPRSDVLGNSSVLYLNVSLK</sequence>
<evidence type="ECO:0000313" key="2">
    <source>
        <dbReference type="Proteomes" id="UP000828390"/>
    </source>
</evidence>
<evidence type="ECO:0000313" key="1">
    <source>
        <dbReference type="EMBL" id="KAH3814009.1"/>
    </source>
</evidence>
<dbReference type="Proteomes" id="UP000828390">
    <property type="component" value="Unassembled WGS sequence"/>
</dbReference>
<reference evidence="1" key="1">
    <citation type="journal article" date="2019" name="bioRxiv">
        <title>The Genome of the Zebra Mussel, Dreissena polymorpha: A Resource for Invasive Species Research.</title>
        <authorList>
            <person name="McCartney M.A."/>
            <person name="Auch B."/>
            <person name="Kono T."/>
            <person name="Mallez S."/>
            <person name="Zhang Y."/>
            <person name="Obille A."/>
            <person name="Becker A."/>
            <person name="Abrahante J.E."/>
            <person name="Garbe J."/>
            <person name="Badalamenti J.P."/>
            <person name="Herman A."/>
            <person name="Mangelson H."/>
            <person name="Liachko I."/>
            <person name="Sullivan S."/>
            <person name="Sone E.D."/>
            <person name="Koren S."/>
            <person name="Silverstein K.A.T."/>
            <person name="Beckman K.B."/>
            <person name="Gohl D.M."/>
        </authorList>
    </citation>
    <scope>NUCLEOTIDE SEQUENCE</scope>
    <source>
        <strain evidence="1">Duluth1</strain>
        <tissue evidence="1">Whole animal</tissue>
    </source>
</reference>
<reference evidence="1" key="2">
    <citation type="submission" date="2020-11" db="EMBL/GenBank/DDBJ databases">
        <authorList>
            <person name="McCartney M.A."/>
            <person name="Auch B."/>
            <person name="Kono T."/>
            <person name="Mallez S."/>
            <person name="Becker A."/>
            <person name="Gohl D.M."/>
            <person name="Silverstein K.A.T."/>
            <person name="Koren S."/>
            <person name="Bechman K.B."/>
            <person name="Herman A."/>
            <person name="Abrahante J.E."/>
            <person name="Garbe J."/>
        </authorList>
    </citation>
    <scope>NUCLEOTIDE SEQUENCE</scope>
    <source>
        <strain evidence="1">Duluth1</strain>
        <tissue evidence="1">Whole animal</tissue>
    </source>
</reference>